<dbReference type="OrthoDB" id="7818056at2"/>
<feature type="transmembrane region" description="Helical" evidence="1">
    <location>
        <begin position="109"/>
        <end position="127"/>
    </location>
</feature>
<feature type="transmembrane region" description="Helical" evidence="1">
    <location>
        <begin position="220"/>
        <end position="240"/>
    </location>
</feature>
<feature type="transmembrane region" description="Helical" evidence="1">
    <location>
        <begin position="23"/>
        <end position="44"/>
    </location>
</feature>
<dbReference type="PANTHER" id="PTHR22911:SF135">
    <property type="entry name" value="BLR4310 PROTEIN"/>
    <property type="match status" value="1"/>
</dbReference>
<keyword evidence="1" id="KW-1133">Transmembrane helix</keyword>
<evidence type="ECO:0000256" key="1">
    <source>
        <dbReference type="SAM" id="Phobius"/>
    </source>
</evidence>
<feature type="domain" description="EamA" evidence="2">
    <location>
        <begin position="134"/>
        <end position="261"/>
    </location>
</feature>
<feature type="transmembrane region" description="Helical" evidence="1">
    <location>
        <begin position="56"/>
        <end position="77"/>
    </location>
</feature>
<keyword evidence="1" id="KW-0812">Transmembrane</keyword>
<name>A0A344PNZ7_9RHOB</name>
<dbReference type="SUPFAM" id="SSF103481">
    <property type="entry name" value="Multidrug resistance efflux transporter EmrE"/>
    <property type="match status" value="2"/>
</dbReference>
<feature type="transmembrane region" description="Helical" evidence="1">
    <location>
        <begin position="133"/>
        <end position="152"/>
    </location>
</feature>
<protein>
    <submittedName>
        <fullName evidence="3">DMT family transporter</fullName>
    </submittedName>
</protein>
<reference evidence="4" key="1">
    <citation type="submission" date="2018-07" db="EMBL/GenBank/DDBJ databases">
        <title>Genome sequencing of Paracoccus sp. SC2-6.</title>
        <authorList>
            <person name="Heo J."/>
            <person name="Kim S.-J."/>
            <person name="Kwon S.-W."/>
        </authorList>
    </citation>
    <scope>NUCLEOTIDE SEQUENCE [LARGE SCALE GENOMIC DNA]</scope>
    <source>
        <strain evidence="4">SC2-6</strain>
    </source>
</reference>
<dbReference type="GO" id="GO:0016020">
    <property type="term" value="C:membrane"/>
    <property type="evidence" value="ECO:0007669"/>
    <property type="project" value="InterPro"/>
</dbReference>
<gene>
    <name evidence="3" type="ORF">DRW48_05545</name>
</gene>
<dbReference type="KEGG" id="pars:DRW48_05545"/>
<dbReference type="InterPro" id="IPR037185">
    <property type="entry name" value="EmrE-like"/>
</dbReference>
<proteinExistence type="predicted"/>
<dbReference type="EMBL" id="CP030918">
    <property type="protein sequence ID" value="AXC51102.1"/>
    <property type="molecule type" value="Genomic_DNA"/>
</dbReference>
<organism evidence="3 4">
    <name type="scientific">Paracoccus suum</name>
    <dbReference type="NCBI Taxonomy" id="2259340"/>
    <lineage>
        <taxon>Bacteria</taxon>
        <taxon>Pseudomonadati</taxon>
        <taxon>Pseudomonadota</taxon>
        <taxon>Alphaproteobacteria</taxon>
        <taxon>Rhodobacterales</taxon>
        <taxon>Paracoccaceae</taxon>
        <taxon>Paracoccus</taxon>
    </lineage>
</organism>
<dbReference type="PANTHER" id="PTHR22911">
    <property type="entry name" value="ACYL-MALONYL CONDENSING ENZYME-RELATED"/>
    <property type="match status" value="1"/>
</dbReference>
<feature type="transmembrane region" description="Helical" evidence="1">
    <location>
        <begin position="246"/>
        <end position="264"/>
    </location>
</feature>
<feature type="transmembrane region" description="Helical" evidence="1">
    <location>
        <begin position="164"/>
        <end position="184"/>
    </location>
</feature>
<dbReference type="Proteomes" id="UP000252023">
    <property type="component" value="Chromosome"/>
</dbReference>
<keyword evidence="1" id="KW-0472">Membrane</keyword>
<feature type="domain" description="EamA" evidence="2">
    <location>
        <begin position="3"/>
        <end position="124"/>
    </location>
</feature>
<feature type="transmembrane region" description="Helical" evidence="1">
    <location>
        <begin position="190"/>
        <end position="213"/>
    </location>
</feature>
<dbReference type="Pfam" id="PF00892">
    <property type="entry name" value="EamA"/>
    <property type="match status" value="2"/>
</dbReference>
<accession>A0A344PNZ7</accession>
<keyword evidence="4" id="KW-1185">Reference proteome</keyword>
<evidence type="ECO:0000259" key="2">
    <source>
        <dbReference type="Pfam" id="PF00892"/>
    </source>
</evidence>
<evidence type="ECO:0000313" key="3">
    <source>
        <dbReference type="EMBL" id="AXC51102.1"/>
    </source>
</evidence>
<evidence type="ECO:0000313" key="4">
    <source>
        <dbReference type="Proteomes" id="UP000252023"/>
    </source>
</evidence>
<dbReference type="AlphaFoldDB" id="A0A344PNZ7"/>
<dbReference type="InterPro" id="IPR000620">
    <property type="entry name" value="EamA_dom"/>
</dbReference>
<feature type="transmembrane region" description="Helical" evidence="1">
    <location>
        <begin position="83"/>
        <end position="102"/>
    </location>
</feature>
<sequence length="284" mass="30326">MAILATHDVIIKSLGSRFSPLQILFFVALFSLPLVTLALAHERAPALLRPVAPRWVMLRTIAMVIAAGSSMYAFAVLPLAETYALLFTMPLWVTVMAIPLLGERVGLHRWLAILVGLAGVLVVLRPGSAPLTAGHAAALVGAFCSALTGVIARRLGGIERSVVMLYWPVMGMLATAGLAMPLVYRPPAGLDLGLMAVIAVLNLLGNAVMLAAYRAGEAAIVAPMQYSQIIWAVMFGWLLFAEHPDAVTLAGVTMIVAAGLYIVARERRGSDNRPVTTTRTRPLR</sequence>